<dbReference type="InterPro" id="IPR009296">
    <property type="entry name" value="DUF951"/>
</dbReference>
<feature type="region of interest" description="Disordered" evidence="1">
    <location>
        <begin position="59"/>
        <end position="81"/>
    </location>
</feature>
<evidence type="ECO:0000313" key="3">
    <source>
        <dbReference type="Proteomes" id="UP001306950"/>
    </source>
</evidence>
<comment type="caution">
    <text evidence="2">The sequence shown here is derived from an EMBL/GenBank/DDBJ whole genome shotgun (WGS) entry which is preliminary data.</text>
</comment>
<accession>A0ABU7VZK8</accession>
<dbReference type="Proteomes" id="UP001306950">
    <property type="component" value="Unassembled WGS sequence"/>
</dbReference>
<dbReference type="Pfam" id="PF06107">
    <property type="entry name" value="DUF951"/>
    <property type="match status" value="1"/>
</dbReference>
<reference evidence="2 3" key="1">
    <citation type="submission" date="2024-02" db="EMBL/GenBank/DDBJ databases">
        <title>A nitrogen-fixing paenibacillus bacterium.</title>
        <authorList>
            <person name="Zhang W.L."/>
            <person name="Chen S.F."/>
        </authorList>
    </citation>
    <scope>NUCLEOTIDE SEQUENCE [LARGE SCALE GENOMIC DNA]</scope>
    <source>
        <strain evidence="2 3">M1</strain>
    </source>
</reference>
<name>A0ABU7VZK8_9BACL</name>
<keyword evidence="3" id="KW-1185">Reference proteome</keyword>
<dbReference type="RefSeq" id="WP_331849314.1">
    <property type="nucleotide sequence ID" value="NZ_JAZHPZ010000025.1"/>
</dbReference>
<organism evidence="2 3">
    <name type="scientific">Paenibacillus haidiansis</name>
    <dbReference type="NCBI Taxonomy" id="1574488"/>
    <lineage>
        <taxon>Bacteria</taxon>
        <taxon>Bacillati</taxon>
        <taxon>Bacillota</taxon>
        <taxon>Bacilli</taxon>
        <taxon>Bacillales</taxon>
        <taxon>Paenibacillaceae</taxon>
        <taxon>Paenibacillus</taxon>
    </lineage>
</organism>
<dbReference type="EMBL" id="JAZHPZ010000025">
    <property type="protein sequence ID" value="MEF2969215.1"/>
    <property type="molecule type" value="Genomic_DNA"/>
</dbReference>
<sequence>MERKSFQLGDIVLMKKNHPCGSNEMEIIRMGMDIRIKCVGCKHSVLVPRAKFEKNMRKVLRSAAGNEEQPGGSAPTNPANQ</sequence>
<evidence type="ECO:0000313" key="2">
    <source>
        <dbReference type="EMBL" id="MEF2969215.1"/>
    </source>
</evidence>
<evidence type="ECO:0000256" key="1">
    <source>
        <dbReference type="SAM" id="MobiDB-lite"/>
    </source>
</evidence>
<proteinExistence type="predicted"/>
<dbReference type="PANTHER" id="PTHR38455">
    <property type="entry name" value="HYPOTHETICAL CYTOSOLIC PROTEIN"/>
    <property type="match status" value="1"/>
</dbReference>
<dbReference type="PANTHER" id="PTHR38455:SF1">
    <property type="entry name" value="DUF951 DOMAIN-CONTAINING PROTEIN"/>
    <property type="match status" value="1"/>
</dbReference>
<gene>
    <name evidence="2" type="ORF">V3851_25920</name>
</gene>
<protein>
    <submittedName>
        <fullName evidence="2">DUF951 domain-containing protein</fullName>
    </submittedName>
</protein>